<dbReference type="Pfam" id="PF00155">
    <property type="entry name" value="Aminotran_1_2"/>
    <property type="match status" value="1"/>
</dbReference>
<evidence type="ECO:0000313" key="7">
    <source>
        <dbReference type="EMBL" id="NVN45458.1"/>
    </source>
</evidence>
<dbReference type="GO" id="GO:0008483">
    <property type="term" value="F:transaminase activity"/>
    <property type="evidence" value="ECO:0007669"/>
    <property type="project" value="UniProtKB-KW"/>
</dbReference>
<dbReference type="Pfam" id="PF00392">
    <property type="entry name" value="GntR"/>
    <property type="match status" value="1"/>
</dbReference>
<keyword evidence="2" id="KW-0663">Pyridoxal phosphate</keyword>
<keyword evidence="7" id="KW-0808">Transferase</keyword>
<evidence type="ECO:0000256" key="2">
    <source>
        <dbReference type="ARBA" id="ARBA00022898"/>
    </source>
</evidence>
<sequence>MPVFLPAFFMPDATRSEPLPVQLFAALGAAIRAGRIADGAVLPSTRHAAQMLGLSRSSITTAYDLLRAEGIIEMRPGSRPRACLPASPATDRVESITPRLSTRGHRLAHDPRKATYVTETGRLAPGLPDEHEFPANLWAQILRRQARPARGEEAGYGGYHGTQALRETLCARLASDRGLAIRPEQILITPGTQASLSLVTQIMTDPGDVIAMEDPGYVGAKASFLAAGATLCPVPVDSDGMQVEALPPEARLIYITPSNQYPLGGRMGLARRLDLLERARSQGALIIEDDYDSEFLWHGREIAALAAHGSFTECIYLGSASKALLPGLRLGWIVVPETLIDPMRAAHRTMGCAANLHAQLALSELMESGHYRRHLRHIARLYQSRGEALYEALQNCEGVVITRPRGGVQLGLRFVEKGFELTSQTALAKAGYRVARLSALCHAATQEGLVIGFATLRPDDPQRIASLLGQCLSAPAKA</sequence>
<dbReference type="InterPro" id="IPR051446">
    <property type="entry name" value="HTH_trans_reg/aminotransferase"/>
</dbReference>
<evidence type="ECO:0000256" key="3">
    <source>
        <dbReference type="ARBA" id="ARBA00023015"/>
    </source>
</evidence>
<dbReference type="SUPFAM" id="SSF46785">
    <property type="entry name" value="Winged helix' DNA-binding domain"/>
    <property type="match status" value="1"/>
</dbReference>
<keyword evidence="7" id="KW-0032">Aminotransferase</keyword>
<evidence type="ECO:0000259" key="6">
    <source>
        <dbReference type="PROSITE" id="PS50949"/>
    </source>
</evidence>
<name>A0ABX2P0N7_9PROT</name>
<dbReference type="SUPFAM" id="SSF53383">
    <property type="entry name" value="PLP-dependent transferases"/>
    <property type="match status" value="1"/>
</dbReference>
<dbReference type="InterPro" id="IPR015421">
    <property type="entry name" value="PyrdxlP-dep_Trfase_major"/>
</dbReference>
<dbReference type="PANTHER" id="PTHR46577:SF1">
    <property type="entry name" value="HTH-TYPE TRANSCRIPTIONAL REGULATORY PROTEIN GABR"/>
    <property type="match status" value="1"/>
</dbReference>
<dbReference type="PROSITE" id="PS50949">
    <property type="entry name" value="HTH_GNTR"/>
    <property type="match status" value="1"/>
</dbReference>
<dbReference type="Gene3D" id="3.40.640.10">
    <property type="entry name" value="Type I PLP-dependent aspartate aminotransferase-like (Major domain)"/>
    <property type="match status" value="1"/>
</dbReference>
<dbReference type="Proteomes" id="UP001516351">
    <property type="component" value="Unassembled WGS sequence"/>
</dbReference>
<evidence type="ECO:0000256" key="4">
    <source>
        <dbReference type="ARBA" id="ARBA00023125"/>
    </source>
</evidence>
<keyword evidence="5" id="KW-0804">Transcription</keyword>
<dbReference type="InterPro" id="IPR004839">
    <property type="entry name" value="Aminotransferase_I/II_large"/>
</dbReference>
<dbReference type="PRINTS" id="PR00035">
    <property type="entry name" value="HTHGNTR"/>
</dbReference>
<dbReference type="PANTHER" id="PTHR46577">
    <property type="entry name" value="HTH-TYPE TRANSCRIPTIONAL REGULATORY PROTEIN GABR"/>
    <property type="match status" value="1"/>
</dbReference>
<comment type="caution">
    <text evidence="7">The sequence shown here is derived from an EMBL/GenBank/DDBJ whole genome shotgun (WGS) entry which is preliminary data.</text>
</comment>
<keyword evidence="8" id="KW-1185">Reference proteome</keyword>
<dbReference type="EMBL" id="JABXXV010000001">
    <property type="protein sequence ID" value="NVN45458.1"/>
    <property type="molecule type" value="Genomic_DNA"/>
</dbReference>
<organism evidence="7 8">
    <name type="scientific">Asaia spathodeae</name>
    <dbReference type="NCBI Taxonomy" id="657016"/>
    <lineage>
        <taxon>Bacteria</taxon>
        <taxon>Pseudomonadati</taxon>
        <taxon>Pseudomonadota</taxon>
        <taxon>Alphaproteobacteria</taxon>
        <taxon>Acetobacterales</taxon>
        <taxon>Acetobacteraceae</taxon>
        <taxon>Asaia</taxon>
    </lineage>
</organism>
<proteinExistence type="inferred from homology"/>
<reference evidence="7 8" key="1">
    <citation type="submission" date="2020-06" db="EMBL/GenBank/DDBJ databases">
        <title>Synonyms of Asaia species.</title>
        <authorList>
            <person name="Sombolestani A."/>
        </authorList>
    </citation>
    <scope>NUCLEOTIDE SEQUENCE [LARGE SCALE GENOMIC DNA]</scope>
    <source>
        <strain evidence="7 8">LMG 27047</strain>
    </source>
</reference>
<accession>A0ABX2P0N7</accession>
<feature type="domain" description="HTH gntR-type" evidence="6">
    <location>
        <begin position="17"/>
        <end position="88"/>
    </location>
</feature>
<dbReference type="CDD" id="cd07377">
    <property type="entry name" value="WHTH_GntR"/>
    <property type="match status" value="1"/>
</dbReference>
<dbReference type="SMART" id="SM00345">
    <property type="entry name" value="HTH_GNTR"/>
    <property type="match status" value="1"/>
</dbReference>
<gene>
    <name evidence="7" type="ORF">HW542_01390</name>
</gene>
<evidence type="ECO:0000256" key="1">
    <source>
        <dbReference type="ARBA" id="ARBA00005384"/>
    </source>
</evidence>
<dbReference type="InterPro" id="IPR000524">
    <property type="entry name" value="Tscrpt_reg_HTH_GntR"/>
</dbReference>
<evidence type="ECO:0000256" key="5">
    <source>
        <dbReference type="ARBA" id="ARBA00023163"/>
    </source>
</evidence>
<dbReference type="InterPro" id="IPR036390">
    <property type="entry name" value="WH_DNA-bd_sf"/>
</dbReference>
<evidence type="ECO:0000313" key="8">
    <source>
        <dbReference type="Proteomes" id="UP001516351"/>
    </source>
</evidence>
<protein>
    <submittedName>
        <fullName evidence="7">PLP-dependent aminotransferase family protein</fullName>
    </submittedName>
</protein>
<comment type="similarity">
    <text evidence="1">In the C-terminal section; belongs to the class-I pyridoxal-phosphate-dependent aminotransferase family.</text>
</comment>
<keyword evidence="3" id="KW-0805">Transcription regulation</keyword>
<dbReference type="Gene3D" id="1.10.10.10">
    <property type="entry name" value="Winged helix-like DNA-binding domain superfamily/Winged helix DNA-binding domain"/>
    <property type="match status" value="1"/>
</dbReference>
<dbReference type="RefSeq" id="WP_267310821.1">
    <property type="nucleotide sequence ID" value="NZ_JABXXV010000001.1"/>
</dbReference>
<dbReference type="CDD" id="cd00609">
    <property type="entry name" value="AAT_like"/>
    <property type="match status" value="1"/>
</dbReference>
<dbReference type="InterPro" id="IPR036388">
    <property type="entry name" value="WH-like_DNA-bd_sf"/>
</dbReference>
<keyword evidence="4" id="KW-0238">DNA-binding</keyword>
<dbReference type="InterPro" id="IPR015424">
    <property type="entry name" value="PyrdxlP-dep_Trfase"/>
</dbReference>